<dbReference type="InterPro" id="IPR014879">
    <property type="entry name" value="Spo0A_C"/>
</dbReference>
<proteinExistence type="predicted"/>
<accession>A0A4Q9DXA0</accession>
<dbReference type="GO" id="GO:0042173">
    <property type="term" value="P:regulation of sporulation resulting in formation of a cellular spore"/>
    <property type="evidence" value="ECO:0007669"/>
    <property type="project" value="InterPro"/>
</dbReference>
<organism evidence="4 5">
    <name type="scientific">Paenibacillus thalictri</name>
    <dbReference type="NCBI Taxonomy" id="2527873"/>
    <lineage>
        <taxon>Bacteria</taxon>
        <taxon>Bacillati</taxon>
        <taxon>Bacillota</taxon>
        <taxon>Bacilli</taxon>
        <taxon>Bacillales</taxon>
        <taxon>Paenibacillaceae</taxon>
        <taxon>Paenibacillus</taxon>
    </lineage>
</organism>
<keyword evidence="5" id="KW-1185">Reference proteome</keyword>
<dbReference type="GO" id="GO:0005737">
    <property type="term" value="C:cytoplasm"/>
    <property type="evidence" value="ECO:0007669"/>
    <property type="project" value="InterPro"/>
</dbReference>
<sequence length="35" mass="4114">MKRQWLSVKTTPSCVQRAIRQAIEVIWARDNIDSI</sequence>
<dbReference type="InterPro" id="IPR036388">
    <property type="entry name" value="WH-like_DNA-bd_sf"/>
</dbReference>
<evidence type="ECO:0000313" key="5">
    <source>
        <dbReference type="Proteomes" id="UP000293142"/>
    </source>
</evidence>
<evidence type="ECO:0000313" key="4">
    <source>
        <dbReference type="EMBL" id="TBL79861.1"/>
    </source>
</evidence>
<keyword evidence="1" id="KW-0805">Transcription regulation</keyword>
<dbReference type="InterPro" id="IPR016032">
    <property type="entry name" value="Sig_transdc_resp-reg_C-effctor"/>
</dbReference>
<dbReference type="Proteomes" id="UP000293142">
    <property type="component" value="Unassembled WGS sequence"/>
</dbReference>
<keyword evidence="2" id="KW-0804">Transcription</keyword>
<reference evidence="4 5" key="1">
    <citation type="submission" date="2019-02" db="EMBL/GenBank/DDBJ databases">
        <title>Paenibacillus sp. nov., isolated from surface-sterilized tissue of Thalictrum simplex L.</title>
        <authorList>
            <person name="Tuo L."/>
        </authorList>
    </citation>
    <scope>NUCLEOTIDE SEQUENCE [LARGE SCALE GENOMIC DNA]</scope>
    <source>
        <strain evidence="4 5">N2SHLJ1</strain>
    </source>
</reference>
<feature type="domain" description="Sporulation initiation factor Spo0A C-terminal" evidence="3">
    <location>
        <begin position="9"/>
        <end position="35"/>
    </location>
</feature>
<gene>
    <name evidence="4" type="ORF">EYB31_09700</name>
</gene>
<dbReference type="EMBL" id="SIRE01000006">
    <property type="protein sequence ID" value="TBL79861.1"/>
    <property type="molecule type" value="Genomic_DNA"/>
</dbReference>
<dbReference type="GO" id="GO:0005509">
    <property type="term" value="F:calcium ion binding"/>
    <property type="evidence" value="ECO:0007669"/>
    <property type="project" value="InterPro"/>
</dbReference>
<protein>
    <recommendedName>
        <fullName evidence="3">Sporulation initiation factor Spo0A C-terminal domain-containing protein</fullName>
    </recommendedName>
</protein>
<evidence type="ECO:0000259" key="3">
    <source>
        <dbReference type="Pfam" id="PF08769"/>
    </source>
</evidence>
<name>A0A4Q9DXA0_9BACL</name>
<dbReference type="SUPFAM" id="SSF46894">
    <property type="entry name" value="C-terminal effector domain of the bipartite response regulators"/>
    <property type="match status" value="1"/>
</dbReference>
<dbReference type="GO" id="GO:0003700">
    <property type="term" value="F:DNA-binding transcription factor activity"/>
    <property type="evidence" value="ECO:0007669"/>
    <property type="project" value="InterPro"/>
</dbReference>
<evidence type="ECO:0000256" key="1">
    <source>
        <dbReference type="ARBA" id="ARBA00023015"/>
    </source>
</evidence>
<dbReference type="Gene3D" id="1.10.10.10">
    <property type="entry name" value="Winged helix-like DNA-binding domain superfamily/Winged helix DNA-binding domain"/>
    <property type="match status" value="1"/>
</dbReference>
<comment type="caution">
    <text evidence="4">The sequence shown here is derived from an EMBL/GenBank/DDBJ whole genome shotgun (WGS) entry which is preliminary data.</text>
</comment>
<dbReference type="AlphaFoldDB" id="A0A4Q9DXA0"/>
<dbReference type="GO" id="GO:0003677">
    <property type="term" value="F:DNA binding"/>
    <property type="evidence" value="ECO:0007669"/>
    <property type="project" value="InterPro"/>
</dbReference>
<evidence type="ECO:0000256" key="2">
    <source>
        <dbReference type="ARBA" id="ARBA00023163"/>
    </source>
</evidence>
<dbReference type="Pfam" id="PF08769">
    <property type="entry name" value="Spo0A_C"/>
    <property type="match status" value="1"/>
</dbReference>